<dbReference type="EMBL" id="CP017803">
    <property type="protein sequence ID" value="ATZ60205.1"/>
    <property type="molecule type" value="Genomic_DNA"/>
</dbReference>
<proteinExistence type="predicted"/>
<evidence type="ECO:0000313" key="4">
    <source>
        <dbReference type="Proteomes" id="UP000232133"/>
    </source>
</evidence>
<sequence>MECYYHPNKEGVNTCAICGKSVCEECSLEIAGKMYCKECLEKIVGIGLNNKTDEKKETQNTASEEITERPEPVRLGKKEEPNIYQEPQDIYEESIYQSPKEEKAIFASDLSSNLDQNNESIYASDLQKESQVYNNSPQQDYYPEEEVSKAIAEDSPYNIKGMDYSKEINETPKSYFKKESAPYLEPSNNINQDQSIGQNIVENQQQTLRQQPQSAQNEFDYYPQEQIAPQQQSPQDYIYPDHTYEPEETSARKALEEKYERYLDDLYFDETEVPLEEQLAKDEAEYGSLTKKPYVPPTSQPIEEYTPQTMEEPAYAPQQIGEQTHIPQANEKEMYGQQQSYYQQEPQIRQPRRSYEEEQELDRQIREQLNIRREQPKKSKKPIHNIRYEDEKESFGIVDIILTIILIIAIIIVLFYIVYLLFLTSSYPTFLDAIFGLQDPGELIGNLMK</sequence>
<dbReference type="AlphaFoldDB" id="A0A2H4U7W2"/>
<gene>
    <name evidence="3" type="ORF">BK798_07115</name>
</gene>
<feature type="transmembrane region" description="Helical" evidence="2">
    <location>
        <begin position="400"/>
        <end position="422"/>
    </location>
</feature>
<evidence type="ECO:0000256" key="1">
    <source>
        <dbReference type="SAM" id="MobiDB-lite"/>
    </source>
</evidence>
<feature type="region of interest" description="Disordered" evidence="1">
    <location>
        <begin position="54"/>
        <end position="81"/>
    </location>
</feature>
<feature type="compositionally biased region" description="Low complexity" evidence="1">
    <location>
        <begin position="335"/>
        <end position="349"/>
    </location>
</feature>
<feature type="compositionally biased region" description="Basic and acidic residues" evidence="1">
    <location>
        <begin position="66"/>
        <end position="81"/>
    </location>
</feature>
<feature type="region of interest" description="Disordered" evidence="1">
    <location>
        <begin position="183"/>
        <end position="219"/>
    </location>
</feature>
<dbReference type="Proteomes" id="UP000232133">
    <property type="component" value="Chromosome"/>
</dbReference>
<keyword evidence="2" id="KW-1133">Transmembrane helix</keyword>
<keyword evidence="2" id="KW-0812">Transmembrane</keyword>
<evidence type="ECO:0000256" key="2">
    <source>
        <dbReference type="SAM" id="Phobius"/>
    </source>
</evidence>
<accession>A0A2H4U7W2</accession>
<dbReference type="GeneID" id="35119136"/>
<reference evidence="3 4" key="1">
    <citation type="submission" date="2016-10" db="EMBL/GenBank/DDBJ databases">
        <authorList>
            <person name="Varghese N."/>
        </authorList>
    </citation>
    <scope>NUCLEOTIDE SEQUENCE [LARGE SCALE GENOMIC DNA]</scope>
    <source>
        <strain evidence="3 4">KB11</strain>
    </source>
</reference>
<name>A0A2H4U7W2_METSM</name>
<evidence type="ECO:0000313" key="3">
    <source>
        <dbReference type="EMBL" id="ATZ60205.1"/>
    </source>
</evidence>
<protein>
    <submittedName>
        <fullName evidence="3">ATPase</fullName>
    </submittedName>
</protein>
<dbReference type="RefSeq" id="WP_100815679.1">
    <property type="nucleotide sequence ID" value="NZ_CP017803.1"/>
</dbReference>
<feature type="region of interest" description="Disordered" evidence="1">
    <location>
        <begin position="335"/>
        <end position="359"/>
    </location>
</feature>
<organism evidence="3 4">
    <name type="scientific">Methanobrevibacter smithii</name>
    <dbReference type="NCBI Taxonomy" id="2173"/>
    <lineage>
        <taxon>Archaea</taxon>
        <taxon>Methanobacteriati</taxon>
        <taxon>Methanobacteriota</taxon>
        <taxon>Methanomada group</taxon>
        <taxon>Methanobacteria</taxon>
        <taxon>Methanobacteriales</taxon>
        <taxon>Methanobacteriaceae</taxon>
        <taxon>Methanobrevibacter</taxon>
    </lineage>
</organism>
<keyword evidence="2" id="KW-0472">Membrane</keyword>
<feature type="compositionally biased region" description="Polar residues" evidence="1">
    <location>
        <begin position="186"/>
        <end position="217"/>
    </location>
</feature>